<evidence type="ECO:0000313" key="2">
    <source>
        <dbReference type="EMBL" id="KAF6837228.1"/>
    </source>
</evidence>
<evidence type="ECO:0000256" key="1">
    <source>
        <dbReference type="SAM" id="MobiDB-lite"/>
    </source>
</evidence>
<protein>
    <submittedName>
        <fullName evidence="2">C2H2 type zinc finger domain-containing protein</fullName>
    </submittedName>
</protein>
<dbReference type="OrthoDB" id="6077919at2759"/>
<feature type="region of interest" description="Disordered" evidence="1">
    <location>
        <begin position="151"/>
        <end position="201"/>
    </location>
</feature>
<reference evidence="2" key="1">
    <citation type="journal article" date="2020" name="Phytopathology">
        <title>Genome Sequence Resources of Colletotrichum truncatum, C. plurivorum, C. musicola, and C. sojae: Four Species Pathogenic to Soybean (Glycine max).</title>
        <authorList>
            <person name="Rogerio F."/>
            <person name="Boufleur T.R."/>
            <person name="Ciampi-Guillardi M."/>
            <person name="Sukno S.A."/>
            <person name="Thon M.R."/>
            <person name="Massola Junior N.S."/>
            <person name="Baroncelli R."/>
        </authorList>
    </citation>
    <scope>NUCLEOTIDE SEQUENCE</scope>
    <source>
        <strain evidence="2">LFN0074</strain>
    </source>
</reference>
<feature type="compositionally biased region" description="Polar residues" evidence="1">
    <location>
        <begin position="1"/>
        <end position="12"/>
    </location>
</feature>
<organism evidence="2 3">
    <name type="scientific">Colletotrichum musicola</name>
    <dbReference type="NCBI Taxonomy" id="2175873"/>
    <lineage>
        <taxon>Eukaryota</taxon>
        <taxon>Fungi</taxon>
        <taxon>Dikarya</taxon>
        <taxon>Ascomycota</taxon>
        <taxon>Pezizomycotina</taxon>
        <taxon>Sordariomycetes</taxon>
        <taxon>Hypocreomycetidae</taxon>
        <taxon>Glomerellales</taxon>
        <taxon>Glomerellaceae</taxon>
        <taxon>Colletotrichum</taxon>
        <taxon>Colletotrichum orchidearum species complex</taxon>
    </lineage>
</organism>
<dbReference type="AlphaFoldDB" id="A0A8H6NLI5"/>
<evidence type="ECO:0000313" key="3">
    <source>
        <dbReference type="Proteomes" id="UP000639643"/>
    </source>
</evidence>
<feature type="compositionally biased region" description="Basic and acidic residues" evidence="1">
    <location>
        <begin position="151"/>
        <end position="160"/>
    </location>
</feature>
<name>A0A8H6NLI5_9PEZI</name>
<dbReference type="EMBL" id="WIGM01000146">
    <property type="protein sequence ID" value="KAF6837228.1"/>
    <property type="molecule type" value="Genomic_DNA"/>
</dbReference>
<proteinExistence type="predicted"/>
<feature type="compositionally biased region" description="Basic residues" evidence="1">
    <location>
        <begin position="32"/>
        <end position="41"/>
    </location>
</feature>
<feature type="region of interest" description="Disordered" evidence="1">
    <location>
        <begin position="59"/>
        <end position="130"/>
    </location>
</feature>
<accession>A0A8H6NLI5</accession>
<comment type="caution">
    <text evidence="2">The sequence shown here is derived from an EMBL/GenBank/DDBJ whole genome shotgun (WGS) entry which is preliminary data.</text>
</comment>
<feature type="region of interest" description="Disordered" evidence="1">
    <location>
        <begin position="1"/>
        <end position="46"/>
    </location>
</feature>
<gene>
    <name evidence="2" type="ORF">CMUS01_05073</name>
</gene>
<keyword evidence="3" id="KW-1185">Reference proteome</keyword>
<dbReference type="Proteomes" id="UP000639643">
    <property type="component" value="Unassembled WGS sequence"/>
</dbReference>
<sequence length="216" mass="23354">MKATTIPYSPQMQAHRPKRHQPFPSPPPFLRSVRKPTRGRRRVEPLQGDAVLLAHLGNGIQPDIPLTNGLPPLPLDSDSESEPLPRRGKGKAGDDAKSAPKLRLKPRPGASFRPDVGPCHSTISKDCTAGEGARRAEMLASLGRRLRVNRQKDASRRRLDSGLGLVSSPENGGDADGRLGMRPGRGAKKAFSNPHEGHDARVKRVNCCPQITCISG</sequence>